<dbReference type="PANTHER" id="PTHR31350:SF21">
    <property type="entry name" value="F-BOX ONLY PROTEIN 21"/>
    <property type="match status" value="1"/>
</dbReference>
<name>X1IJR4_9ZZZZ</name>
<reference evidence="2" key="1">
    <citation type="journal article" date="2014" name="Front. Microbiol.">
        <title>High frequency of phylogenetically diverse reductive dehalogenase-homologous genes in deep subseafloor sedimentary metagenomes.</title>
        <authorList>
            <person name="Kawai M."/>
            <person name="Futagami T."/>
            <person name="Toyoda A."/>
            <person name="Takaki Y."/>
            <person name="Nishi S."/>
            <person name="Hori S."/>
            <person name="Arai W."/>
            <person name="Tsubouchi T."/>
            <person name="Morono Y."/>
            <person name="Uchiyama I."/>
            <person name="Ito T."/>
            <person name="Fujiyama A."/>
            <person name="Inagaki F."/>
            <person name="Takami H."/>
        </authorList>
    </citation>
    <scope>NUCLEOTIDE SEQUENCE</scope>
    <source>
        <strain evidence="2">Expedition CK06-06</strain>
    </source>
</reference>
<dbReference type="AlphaFoldDB" id="X1IJR4"/>
<organism evidence="2">
    <name type="scientific">marine sediment metagenome</name>
    <dbReference type="NCBI Taxonomy" id="412755"/>
    <lineage>
        <taxon>unclassified sequences</taxon>
        <taxon>metagenomes</taxon>
        <taxon>ecological metagenomes</taxon>
    </lineage>
</organism>
<dbReference type="InterPro" id="IPR032698">
    <property type="entry name" value="SirB1_N"/>
</dbReference>
<accession>X1IJR4</accession>
<evidence type="ECO:0000259" key="1">
    <source>
        <dbReference type="Pfam" id="PF13369"/>
    </source>
</evidence>
<dbReference type="PANTHER" id="PTHR31350">
    <property type="entry name" value="SI:DKEY-261L7.2"/>
    <property type="match status" value="1"/>
</dbReference>
<comment type="caution">
    <text evidence="2">The sequence shown here is derived from an EMBL/GenBank/DDBJ whole genome shotgun (WGS) entry which is preliminary data.</text>
</comment>
<feature type="non-terminal residue" evidence="2">
    <location>
        <position position="202"/>
    </location>
</feature>
<sequence length="202" mass="22739">MKKKYKAKVMMQVLGSLLLGVALFTTILVHTPALAQLSSYNPQGLRATTLEEVLVLPDEEIDLAAAIMILYKEWDASFDVAESLEEIDRMALELEVRISPEDSPEKIASLINQYLFEENTYSSLDPADPDYMKKLEYSALPCVIESNRGNCLGLSLLYLALAERLRLPIYGVVAPEHIFVRYDDGKRRINIDPTDKGENTKI</sequence>
<gene>
    <name evidence="2" type="ORF">S03H2_61322</name>
</gene>
<evidence type="ECO:0000313" key="2">
    <source>
        <dbReference type="EMBL" id="GAH82646.1"/>
    </source>
</evidence>
<dbReference type="Pfam" id="PF13369">
    <property type="entry name" value="Transglut_core2"/>
    <property type="match status" value="1"/>
</dbReference>
<proteinExistence type="predicted"/>
<protein>
    <recommendedName>
        <fullName evidence="1">Protein SirB1 N-terminal domain-containing protein</fullName>
    </recommendedName>
</protein>
<dbReference type="EMBL" id="BARU01039579">
    <property type="protein sequence ID" value="GAH82646.1"/>
    <property type="molecule type" value="Genomic_DNA"/>
</dbReference>
<feature type="domain" description="Protein SirB1 N-terminal" evidence="1">
    <location>
        <begin position="83"/>
        <end position="198"/>
    </location>
</feature>